<keyword evidence="10" id="KW-0119">Carbohydrate metabolism</keyword>
<feature type="transmembrane region" description="Helical" evidence="13">
    <location>
        <begin position="174"/>
        <end position="192"/>
    </location>
</feature>
<keyword evidence="6 13" id="KW-1133">Transmembrane helix</keyword>
<evidence type="ECO:0000256" key="4">
    <source>
        <dbReference type="ARBA" id="ARBA00022679"/>
    </source>
</evidence>
<keyword evidence="15" id="KW-1185">Reference proteome</keyword>
<reference evidence="14" key="1">
    <citation type="submission" date="2024-02" db="EMBL/GenBank/DDBJ databases">
        <authorList>
            <consortium name="ELIXIR-Norway"/>
            <consortium name="Elixir Norway"/>
        </authorList>
    </citation>
    <scope>NUCLEOTIDE SEQUENCE</scope>
</reference>
<keyword evidence="4" id="KW-0808">Transferase</keyword>
<accession>A0ABP0X056</accession>
<evidence type="ECO:0000256" key="8">
    <source>
        <dbReference type="ARBA" id="ARBA00023180"/>
    </source>
</evidence>
<keyword evidence="7 13" id="KW-0472">Membrane</keyword>
<name>A0ABP0X056_9BRYO</name>
<evidence type="ECO:0000256" key="12">
    <source>
        <dbReference type="SAM" id="MobiDB-lite"/>
    </source>
</evidence>
<feature type="compositionally biased region" description="Low complexity" evidence="12">
    <location>
        <begin position="55"/>
        <end position="65"/>
    </location>
</feature>
<keyword evidence="5 13" id="KW-0812">Transmembrane</keyword>
<evidence type="ECO:0000256" key="7">
    <source>
        <dbReference type="ARBA" id="ARBA00023136"/>
    </source>
</evidence>
<dbReference type="InterPro" id="IPR019378">
    <property type="entry name" value="GDP-Fuc_O-FucTrfase"/>
</dbReference>
<dbReference type="InterPro" id="IPR052272">
    <property type="entry name" value="GT106_glycosyltransferase"/>
</dbReference>
<evidence type="ECO:0000256" key="5">
    <source>
        <dbReference type="ARBA" id="ARBA00022692"/>
    </source>
</evidence>
<dbReference type="CDD" id="cd11299">
    <property type="entry name" value="O-FucT_plant"/>
    <property type="match status" value="1"/>
</dbReference>
<feature type="compositionally biased region" description="Polar residues" evidence="12">
    <location>
        <begin position="21"/>
        <end position="35"/>
    </location>
</feature>
<dbReference type="PANTHER" id="PTHR31933:SF9">
    <property type="entry name" value="O-FUCOSYLTRANSFERASE 2"/>
    <property type="match status" value="1"/>
</dbReference>
<evidence type="ECO:0000313" key="14">
    <source>
        <dbReference type="EMBL" id="CAK9272495.1"/>
    </source>
</evidence>
<dbReference type="InterPro" id="IPR024709">
    <property type="entry name" value="FucosylTrfase_pln"/>
</dbReference>
<sequence length="711" mass="79195">MNSVEPMGDATLDFASKGQEQRSFSSLALSPQDGSANLPLRRSDSLLSEKPTTTLRSSSRSLQRQNSERLQRSSSPQPNVSSPKARNLQGAAFRTQALSTTTASESLLRTLSSVPSSPKSVLPEVALPESSRFTPRARSLASSSGLLSSPQRAVFTRSSTFSGRRKRQLWKNGGLLPLMLVLLWFALDWWFLSQFQEVSHQSARTLSIFQGSFGKSKRPSGNVYDRLLSLAAHALAEGELQTESEDLWQEPFKAAAAWKPCADQRTQGYLAPPLPKKSSGYLMISANGGLNQQRIAVCNAVALARLLNATLVLPRFLFNSVWRDSSQFGDIYQEDFFVEYLRADVQIVKDLPIELQSLDLEATGSLVTDVEVPKEATPTFYLVNILPLLLRTGVVHLLGFGNRLAFDPIPFDIQRLRCRCNFHALKFLPKLEQIGVLIAKRMRERSSRWGPLDDEFHPDGNGFMSVSKQSGKLARKTPKYLALHLRFEMDMVAHSMCEFGGGEAELEELRAYRAIHFPTLSQFEQHGKLESAMFNRELGHCPLMPEEAVLMLAALGFKRGTQIFLAGAQLYGGQSRMSMLTSLYPNLVTKESLLTAAELAPFLNHSSQLAALDYFGCVAADMFAMTDSGSQLSSLVAGQRIYEGGGHAPTIRPNKRRLASIFHDNQTIEWSHFEHRVRKAVKESQKIGIRPFGRSIYRYPRCEECMCKGED</sequence>
<evidence type="ECO:0000256" key="11">
    <source>
        <dbReference type="ARBA" id="ARBA00030350"/>
    </source>
</evidence>
<proteinExistence type="inferred from homology"/>
<dbReference type="PANTHER" id="PTHR31933">
    <property type="entry name" value="O-FUCOSYLTRANSFERASE 2-RELATED"/>
    <property type="match status" value="1"/>
</dbReference>
<dbReference type="Proteomes" id="UP001497444">
    <property type="component" value="Chromosome 4"/>
</dbReference>
<evidence type="ECO:0000256" key="2">
    <source>
        <dbReference type="ARBA" id="ARBA00007737"/>
    </source>
</evidence>
<comment type="similarity">
    <text evidence="2">Belongs to the glycosyltransferase GT106 family.</text>
</comment>
<keyword evidence="3" id="KW-0328">Glycosyltransferase</keyword>
<comment type="subcellular location">
    <subcellularLocation>
        <location evidence="1">Membrane</location>
        <topology evidence="1">Single-pass membrane protein</topology>
    </subcellularLocation>
</comment>
<protein>
    <recommendedName>
        <fullName evidence="11">O-fucosyltransferase family protein</fullName>
    </recommendedName>
</protein>
<evidence type="ECO:0000256" key="10">
    <source>
        <dbReference type="ARBA" id="ARBA00023277"/>
    </source>
</evidence>
<evidence type="ECO:0000256" key="6">
    <source>
        <dbReference type="ARBA" id="ARBA00022989"/>
    </source>
</evidence>
<organism evidence="14 15">
    <name type="scientific">Sphagnum jensenii</name>
    <dbReference type="NCBI Taxonomy" id="128206"/>
    <lineage>
        <taxon>Eukaryota</taxon>
        <taxon>Viridiplantae</taxon>
        <taxon>Streptophyta</taxon>
        <taxon>Embryophyta</taxon>
        <taxon>Bryophyta</taxon>
        <taxon>Sphagnophytina</taxon>
        <taxon>Sphagnopsida</taxon>
        <taxon>Sphagnales</taxon>
        <taxon>Sphagnaceae</taxon>
        <taxon>Sphagnum</taxon>
    </lineage>
</organism>
<feature type="region of interest" description="Disordered" evidence="12">
    <location>
        <begin position="1"/>
        <end position="87"/>
    </location>
</feature>
<evidence type="ECO:0000256" key="1">
    <source>
        <dbReference type="ARBA" id="ARBA00004167"/>
    </source>
</evidence>
<dbReference type="EMBL" id="OZ020099">
    <property type="protein sequence ID" value="CAK9272495.1"/>
    <property type="molecule type" value="Genomic_DNA"/>
</dbReference>
<dbReference type="Pfam" id="PF10250">
    <property type="entry name" value="O-FucT"/>
    <property type="match status" value="1"/>
</dbReference>
<evidence type="ECO:0000256" key="9">
    <source>
        <dbReference type="ARBA" id="ARBA00023253"/>
    </source>
</evidence>
<keyword evidence="8" id="KW-0325">Glycoprotein</keyword>
<keyword evidence="9" id="KW-0294">Fucose metabolism</keyword>
<evidence type="ECO:0000256" key="3">
    <source>
        <dbReference type="ARBA" id="ARBA00022676"/>
    </source>
</evidence>
<evidence type="ECO:0000256" key="13">
    <source>
        <dbReference type="SAM" id="Phobius"/>
    </source>
</evidence>
<evidence type="ECO:0000313" key="15">
    <source>
        <dbReference type="Proteomes" id="UP001497444"/>
    </source>
</evidence>
<gene>
    <name evidence="14" type="ORF">CSSPJE1EN1_LOCUS17973</name>
</gene>